<dbReference type="SUPFAM" id="SSF56059">
    <property type="entry name" value="Glutathione synthetase ATP-binding domain-like"/>
    <property type="match status" value="1"/>
</dbReference>
<dbReference type="GO" id="GO:0005524">
    <property type="term" value="F:ATP binding"/>
    <property type="evidence" value="ECO:0007669"/>
    <property type="project" value="InterPro"/>
</dbReference>
<evidence type="ECO:0000313" key="2">
    <source>
        <dbReference type="EMBL" id="WEY84369.1"/>
    </source>
</evidence>
<dbReference type="InterPro" id="IPR026838">
    <property type="entry name" value="YheC/D"/>
</dbReference>
<dbReference type="Gene3D" id="3.30.1490.20">
    <property type="entry name" value="ATP-grasp fold, A domain"/>
    <property type="match status" value="1"/>
</dbReference>
<evidence type="ECO:0000313" key="1">
    <source>
        <dbReference type="EMBL" id="KIU11920.1"/>
    </source>
</evidence>
<dbReference type="EMBL" id="CP120576">
    <property type="protein sequence ID" value="WEY84369.1"/>
    <property type="molecule type" value="Genomic_DNA"/>
</dbReference>
<dbReference type="AlphaFoldDB" id="A0A0D1KSP1"/>
<reference evidence="2" key="2">
    <citation type="submission" date="2023-03" db="EMBL/GenBank/DDBJ databases">
        <title>Complete genome sequences of 52 Bacillus and Priestia strains isolated from West-African fermentations and 26 reference strains from the DSMZ collection.</title>
        <authorList>
            <person name="Wiedenbein E.S."/>
            <person name="Canoy T.S."/>
            <person name="Hui Y."/>
            <person name="Parkouda C."/>
            <person name="Dawende C."/>
            <person name="Ametefe E."/>
            <person name="Jespersen L."/>
            <person name="Nielsen D.S."/>
        </authorList>
    </citation>
    <scope>NUCLEOTIDE SEQUENCE</scope>
    <source>
        <strain evidence="2">PRO56</strain>
    </source>
</reference>
<reference evidence="1 3" key="1">
    <citation type="submission" date="2014-12" db="EMBL/GenBank/DDBJ databases">
        <title>Comparative genome analysis of Bacillus coagulans HM-08, Clostridium butyricum HM-68, Bacillus subtilis HM-66 and Bacillus licheniformis BL-09.</title>
        <authorList>
            <person name="Zhang H."/>
        </authorList>
    </citation>
    <scope>NUCLEOTIDE SEQUENCE [LARGE SCALE GENOMIC DNA]</scope>
    <source>
        <strain evidence="1 3">HM-66</strain>
    </source>
</reference>
<name>A0A0D1KSP1_BACIU</name>
<dbReference type="PATRIC" id="fig|1423.173.peg.804"/>
<gene>
    <name evidence="2" type="primary">spaC</name>
    <name evidence="2" type="ORF">P5633_19050</name>
    <name evidence="1" type="ORF">SC09_Contig19orf00210</name>
</gene>
<dbReference type="InterPro" id="IPR013815">
    <property type="entry name" value="ATP_grasp_subdomain_1"/>
</dbReference>
<protein>
    <submittedName>
        <fullName evidence="2">Spore coat associated protein SpaC</fullName>
    </submittedName>
</protein>
<dbReference type="STRING" id="483913.AN935_05105"/>
<dbReference type="EMBL" id="JXBC01000002">
    <property type="protein sequence ID" value="KIU11920.1"/>
    <property type="molecule type" value="Genomic_DNA"/>
</dbReference>
<accession>A0A0D1KSP1</accession>
<proteinExistence type="predicted"/>
<evidence type="ECO:0000313" key="3">
    <source>
        <dbReference type="Proteomes" id="UP000032247"/>
    </source>
</evidence>
<dbReference type="Pfam" id="PF14398">
    <property type="entry name" value="ATPgrasp_YheCD"/>
    <property type="match status" value="1"/>
</dbReference>
<dbReference type="Proteomes" id="UP000032247">
    <property type="component" value="Unassembled WGS sequence"/>
</dbReference>
<sequence>MITLGFMSLSRQHEADYSAELAKRAPEFGIRFIRFTPFDILPDTLRVKASVYHSASSTWNETEMAIPDYIYDRCFYGKDSHSQKAKPIVEWLKKYPKTEFIGRGLPDKWTVLHDLQQHSVINPYIPETIKVNRYEQIHSFLSKEKACILKPAFGAGGRGVILLKLGKKNITATYHIGKDKQTKTFSNQTSFKIWCKKVLQHQYLLQPYLNIQDKEQYPCDIRLFMEKNEAGEWNTVGKAVRRGYKHGLLANLSGGSDALTFDSWFEDIPKKQQVVLLDDVFSITQSVPYYLDERYGPLFELGLDICLAKDGRIWILDINSKPGRKSILRVSPEQKEQLYTCPLKRCQYLFSEQSQKGVLPRES</sequence>
<organism evidence="1 3">
    <name type="scientific">Bacillus subtilis</name>
    <dbReference type="NCBI Taxonomy" id="1423"/>
    <lineage>
        <taxon>Bacteria</taxon>
        <taxon>Bacillati</taxon>
        <taxon>Bacillota</taxon>
        <taxon>Bacilli</taxon>
        <taxon>Bacillales</taxon>
        <taxon>Bacillaceae</taxon>
        <taxon>Bacillus</taxon>
    </lineage>
</organism>
<dbReference type="Proteomes" id="UP001214898">
    <property type="component" value="Chromosome"/>
</dbReference>